<gene>
    <name evidence="1" type="ORF">AJ79_09322</name>
</gene>
<reference evidence="1 2" key="1">
    <citation type="submission" date="2017-10" db="EMBL/GenBank/DDBJ databases">
        <title>Comparative genomics in systemic dimorphic fungi from Ajellomycetaceae.</title>
        <authorList>
            <person name="Munoz J.F."/>
            <person name="Mcewen J.G."/>
            <person name="Clay O.K."/>
            <person name="Cuomo C.A."/>
        </authorList>
    </citation>
    <scope>NUCLEOTIDE SEQUENCE [LARGE SCALE GENOMIC DNA]</scope>
    <source>
        <strain evidence="1 2">UAMH5409</strain>
    </source>
</reference>
<comment type="caution">
    <text evidence="1">The sequence shown here is derived from an EMBL/GenBank/DDBJ whole genome shotgun (WGS) entry which is preliminary data.</text>
</comment>
<evidence type="ECO:0000313" key="2">
    <source>
        <dbReference type="Proteomes" id="UP000223968"/>
    </source>
</evidence>
<proteinExistence type="predicted"/>
<name>A0A2B7WKV0_9EURO</name>
<evidence type="ECO:0000313" key="1">
    <source>
        <dbReference type="EMBL" id="PGG97141.1"/>
    </source>
</evidence>
<dbReference type="EMBL" id="PDNB01000256">
    <property type="protein sequence ID" value="PGG97141.1"/>
    <property type="molecule type" value="Genomic_DNA"/>
</dbReference>
<keyword evidence="2" id="KW-1185">Reference proteome</keyword>
<organism evidence="1 2">
    <name type="scientific">Helicocarpus griseus UAMH5409</name>
    <dbReference type="NCBI Taxonomy" id="1447875"/>
    <lineage>
        <taxon>Eukaryota</taxon>
        <taxon>Fungi</taxon>
        <taxon>Dikarya</taxon>
        <taxon>Ascomycota</taxon>
        <taxon>Pezizomycotina</taxon>
        <taxon>Eurotiomycetes</taxon>
        <taxon>Eurotiomycetidae</taxon>
        <taxon>Onygenales</taxon>
        <taxon>Ajellomycetaceae</taxon>
        <taxon>Helicocarpus</taxon>
    </lineage>
</organism>
<sequence>MFGWEDVSSEVAAVRALHDPPIPHVPTTIVMLETLIKYIEEIYEKDLKGNLWGNLSGLLSGVSKELELSKAPNGKCDDRRRKMNELSKVPPERLGWAERALMQYYAEEHKSAMKRLRLIERNYYFKTNKKRMSESELDDLMKKKYGNLDERIRHWPPFKLSGEGNRVDLLKD</sequence>
<dbReference type="Proteomes" id="UP000223968">
    <property type="component" value="Unassembled WGS sequence"/>
</dbReference>
<accession>A0A2B7WKV0</accession>
<dbReference type="AlphaFoldDB" id="A0A2B7WKV0"/>
<protein>
    <submittedName>
        <fullName evidence="1">Uncharacterized protein</fullName>
    </submittedName>
</protein>